<dbReference type="EMBL" id="DYVE01000072">
    <property type="protein sequence ID" value="HJG27565.1"/>
    <property type="molecule type" value="Genomic_DNA"/>
</dbReference>
<sequence>MIYQKLLDFPADFLWGASTSAYQVEGGWNADGKSPSIIDRYEHPAGYADFTVASDHYHRFEEDIALFAQMGLKAYRFSIAWTRILPEGTGKVNPTGVEHYRAVIRACRAHGIEPVVTMYHFDLPWRLEEQGGWANRATIDAFEAYARVLFTEFGAEVKYWLTINEQNTMILHPGAIGLPKGGVLPSRKTLYQMNHHLMLAQARVMKLCHTMCPDAKIGPALNLTAMYPETCRPEDAIAAHNWEVLRCWNFADVPVFGWYHPLAVRYLEDRGLMPEVQPGDRETLAGANPDFIAMNYYSTATIAASH</sequence>
<dbReference type="Pfam" id="PF00232">
    <property type="entry name" value="Glyco_hydro_1"/>
    <property type="match status" value="1"/>
</dbReference>
<dbReference type="InterPro" id="IPR001360">
    <property type="entry name" value="Glyco_hydro_1"/>
</dbReference>
<dbReference type="Gene3D" id="3.20.20.80">
    <property type="entry name" value="Glycosidases"/>
    <property type="match status" value="1"/>
</dbReference>
<protein>
    <submittedName>
        <fullName evidence="3">Glycoside hydrolase family 1 protein</fullName>
    </submittedName>
</protein>
<dbReference type="SUPFAM" id="SSF51445">
    <property type="entry name" value="(Trans)glycosidases"/>
    <property type="match status" value="1"/>
</dbReference>
<evidence type="ECO:0000256" key="1">
    <source>
        <dbReference type="ARBA" id="ARBA00023295"/>
    </source>
</evidence>
<dbReference type="PANTHER" id="PTHR10353">
    <property type="entry name" value="GLYCOSYL HYDROLASE"/>
    <property type="match status" value="1"/>
</dbReference>
<gene>
    <name evidence="3" type="ORF">K8V20_02815</name>
</gene>
<comment type="similarity">
    <text evidence="2">Belongs to the glycosyl hydrolase 1 family.</text>
</comment>
<keyword evidence="1" id="KW-0326">Glycosidase</keyword>
<evidence type="ECO:0000256" key="2">
    <source>
        <dbReference type="RuleBase" id="RU003690"/>
    </source>
</evidence>
<organism evidence="3 4">
    <name type="scientific">Subdoligranulum variabile</name>
    <dbReference type="NCBI Taxonomy" id="214851"/>
    <lineage>
        <taxon>Bacteria</taxon>
        <taxon>Bacillati</taxon>
        <taxon>Bacillota</taxon>
        <taxon>Clostridia</taxon>
        <taxon>Eubacteriales</taxon>
        <taxon>Oscillospiraceae</taxon>
        <taxon>Subdoligranulum</taxon>
    </lineage>
</organism>
<dbReference type="GO" id="GO:0008422">
    <property type="term" value="F:beta-glucosidase activity"/>
    <property type="evidence" value="ECO:0007669"/>
    <property type="project" value="TreeGrafter"/>
</dbReference>
<reference evidence="3" key="1">
    <citation type="journal article" date="2021" name="PeerJ">
        <title>Extensive microbial diversity within the chicken gut microbiome revealed by metagenomics and culture.</title>
        <authorList>
            <person name="Gilroy R."/>
            <person name="Ravi A."/>
            <person name="Getino M."/>
            <person name="Pursley I."/>
            <person name="Horton D.L."/>
            <person name="Alikhan N.F."/>
            <person name="Baker D."/>
            <person name="Gharbi K."/>
            <person name="Hall N."/>
            <person name="Watson M."/>
            <person name="Adriaenssens E.M."/>
            <person name="Foster-Nyarko E."/>
            <person name="Jarju S."/>
            <person name="Secka A."/>
            <person name="Antonio M."/>
            <person name="Oren A."/>
            <person name="Chaudhuri R.R."/>
            <person name="La Ragione R."/>
            <person name="Hildebrand F."/>
            <person name="Pallen M.J."/>
        </authorList>
    </citation>
    <scope>NUCLEOTIDE SEQUENCE</scope>
    <source>
        <strain evidence="3">ChiBcec21-2208</strain>
    </source>
</reference>
<keyword evidence="3" id="KW-0378">Hydrolase</keyword>
<dbReference type="InterPro" id="IPR017853">
    <property type="entry name" value="GH"/>
</dbReference>
<dbReference type="GO" id="GO:0005829">
    <property type="term" value="C:cytosol"/>
    <property type="evidence" value="ECO:0007669"/>
    <property type="project" value="TreeGrafter"/>
</dbReference>
<reference evidence="3" key="2">
    <citation type="submission" date="2021-09" db="EMBL/GenBank/DDBJ databases">
        <authorList>
            <person name="Gilroy R."/>
        </authorList>
    </citation>
    <scope>NUCLEOTIDE SEQUENCE</scope>
    <source>
        <strain evidence="3">ChiBcec21-2208</strain>
    </source>
</reference>
<dbReference type="PANTHER" id="PTHR10353:SF122">
    <property type="entry name" value="6-PHOSPHO-BETA-GLUCOSIDASE ASCB-RELATED"/>
    <property type="match status" value="1"/>
</dbReference>
<comment type="caution">
    <text evidence="3">The sequence shown here is derived from an EMBL/GenBank/DDBJ whole genome shotgun (WGS) entry which is preliminary data.</text>
</comment>
<dbReference type="Proteomes" id="UP000782880">
    <property type="component" value="Unassembled WGS sequence"/>
</dbReference>
<dbReference type="InterPro" id="IPR033132">
    <property type="entry name" value="GH_1_N_CS"/>
</dbReference>
<name>A0A921LND8_9FIRM</name>
<accession>A0A921LND8</accession>
<evidence type="ECO:0000313" key="4">
    <source>
        <dbReference type="Proteomes" id="UP000782880"/>
    </source>
</evidence>
<evidence type="ECO:0000313" key="3">
    <source>
        <dbReference type="EMBL" id="HJG27565.1"/>
    </source>
</evidence>
<proteinExistence type="inferred from homology"/>
<dbReference type="AlphaFoldDB" id="A0A921LND8"/>
<dbReference type="PROSITE" id="PS00653">
    <property type="entry name" value="GLYCOSYL_HYDROL_F1_2"/>
    <property type="match status" value="1"/>
</dbReference>
<feature type="non-terminal residue" evidence="3">
    <location>
        <position position="306"/>
    </location>
</feature>
<dbReference type="GO" id="GO:0016052">
    <property type="term" value="P:carbohydrate catabolic process"/>
    <property type="evidence" value="ECO:0007669"/>
    <property type="project" value="TreeGrafter"/>
</dbReference>